<dbReference type="EMBL" id="BMNL01000001">
    <property type="protein sequence ID" value="GGP18836.1"/>
    <property type="molecule type" value="Genomic_DNA"/>
</dbReference>
<gene>
    <name evidence="2" type="ORF">GCM10007981_00080</name>
</gene>
<evidence type="ECO:0000313" key="3">
    <source>
        <dbReference type="Proteomes" id="UP000610960"/>
    </source>
</evidence>
<protein>
    <submittedName>
        <fullName evidence="2">Uncharacterized protein</fullName>
    </submittedName>
</protein>
<evidence type="ECO:0000313" key="2">
    <source>
        <dbReference type="EMBL" id="GGP18836.1"/>
    </source>
</evidence>
<dbReference type="Proteomes" id="UP000610960">
    <property type="component" value="Unassembled WGS sequence"/>
</dbReference>
<reference evidence="2" key="1">
    <citation type="journal article" date="2014" name="Int. J. Syst. Evol. Microbiol.">
        <title>Complete genome sequence of Corynebacterium casei LMG S-19264T (=DSM 44701T), isolated from a smear-ripened cheese.</title>
        <authorList>
            <consortium name="US DOE Joint Genome Institute (JGI-PGF)"/>
            <person name="Walter F."/>
            <person name="Albersmeier A."/>
            <person name="Kalinowski J."/>
            <person name="Ruckert C."/>
        </authorList>
    </citation>
    <scope>NUCLEOTIDE SEQUENCE</scope>
    <source>
        <strain evidence="2">JCM 10088</strain>
    </source>
</reference>
<keyword evidence="3" id="KW-1185">Reference proteome</keyword>
<sequence>MCMPHMMDHGSSHGSDDELRHQVETLRLRVEKLEAEVELLRQLLMEKSRGDGHDH</sequence>
<feature type="coiled-coil region" evidence="1">
    <location>
        <begin position="16"/>
        <end position="50"/>
    </location>
</feature>
<comment type="caution">
    <text evidence="2">The sequence shown here is derived from an EMBL/GenBank/DDBJ whole genome shotgun (WGS) entry which is preliminary data.</text>
</comment>
<organism evidence="2 3">
    <name type="scientific">Thermocladium modestius</name>
    <dbReference type="NCBI Taxonomy" id="62609"/>
    <lineage>
        <taxon>Archaea</taxon>
        <taxon>Thermoproteota</taxon>
        <taxon>Thermoprotei</taxon>
        <taxon>Thermoproteales</taxon>
        <taxon>Thermoproteaceae</taxon>
        <taxon>Thermocladium</taxon>
    </lineage>
</organism>
<accession>A0A830GT67</accession>
<reference evidence="2" key="2">
    <citation type="submission" date="2020-09" db="EMBL/GenBank/DDBJ databases">
        <authorList>
            <person name="Sun Q."/>
            <person name="Ohkuma M."/>
        </authorList>
    </citation>
    <scope>NUCLEOTIDE SEQUENCE</scope>
    <source>
        <strain evidence="2">JCM 10088</strain>
    </source>
</reference>
<dbReference type="RefSeq" id="WP_188595442.1">
    <property type="nucleotide sequence ID" value="NZ_BMNL01000001.1"/>
</dbReference>
<proteinExistence type="predicted"/>
<name>A0A830GT67_9CREN</name>
<evidence type="ECO:0000256" key="1">
    <source>
        <dbReference type="SAM" id="Coils"/>
    </source>
</evidence>
<keyword evidence="1" id="KW-0175">Coiled coil</keyword>
<dbReference type="AlphaFoldDB" id="A0A830GT67"/>